<dbReference type="GO" id="GO:0016747">
    <property type="term" value="F:acyltransferase activity, transferring groups other than amino-acyl groups"/>
    <property type="evidence" value="ECO:0007669"/>
    <property type="project" value="InterPro"/>
</dbReference>
<dbReference type="EMBL" id="QFQI01000001">
    <property type="protein sequence ID" value="PZQ62805.1"/>
    <property type="molecule type" value="Genomic_DNA"/>
</dbReference>
<dbReference type="AlphaFoldDB" id="A0A2W5PJ62"/>
<dbReference type="PROSITE" id="PS51186">
    <property type="entry name" value="GNAT"/>
    <property type="match status" value="1"/>
</dbReference>
<dbReference type="Gene3D" id="3.40.630.30">
    <property type="match status" value="1"/>
</dbReference>
<feature type="domain" description="N-acetyltransferase" evidence="1">
    <location>
        <begin position="7"/>
        <end position="154"/>
    </location>
</feature>
<protein>
    <submittedName>
        <fullName evidence="2">GNAT family N-acetyltransferase</fullName>
    </submittedName>
</protein>
<evidence type="ECO:0000259" key="1">
    <source>
        <dbReference type="PROSITE" id="PS51186"/>
    </source>
</evidence>
<dbReference type="Proteomes" id="UP000249229">
    <property type="component" value="Unassembled WGS sequence"/>
</dbReference>
<dbReference type="Pfam" id="PF13527">
    <property type="entry name" value="Acetyltransf_9"/>
    <property type="match status" value="1"/>
</dbReference>
<reference evidence="2 3" key="1">
    <citation type="submission" date="2017-08" db="EMBL/GenBank/DDBJ databases">
        <title>Infants hospitalized years apart are colonized by the same room-sourced microbial strains.</title>
        <authorList>
            <person name="Brooks B."/>
            <person name="Olm M.R."/>
            <person name="Firek B.A."/>
            <person name="Baker R."/>
            <person name="Thomas B.C."/>
            <person name="Morowitz M.J."/>
            <person name="Banfield J.F."/>
        </authorList>
    </citation>
    <scope>NUCLEOTIDE SEQUENCE [LARGE SCALE GENOMIC DNA]</scope>
    <source>
        <strain evidence="2">S2_005_001_R1_22</strain>
    </source>
</reference>
<dbReference type="InterPro" id="IPR000182">
    <property type="entry name" value="GNAT_dom"/>
</dbReference>
<evidence type="ECO:0000313" key="2">
    <source>
        <dbReference type="EMBL" id="PZQ62805.1"/>
    </source>
</evidence>
<keyword evidence="2" id="KW-0808">Transferase</keyword>
<comment type="caution">
    <text evidence="2">The sequence shown here is derived from an EMBL/GenBank/DDBJ whole genome shotgun (WGS) entry which is preliminary data.</text>
</comment>
<evidence type="ECO:0000313" key="3">
    <source>
        <dbReference type="Proteomes" id="UP000249229"/>
    </source>
</evidence>
<gene>
    <name evidence="2" type="ORF">DI544_00970</name>
</gene>
<dbReference type="InterPro" id="IPR016181">
    <property type="entry name" value="Acyl_CoA_acyltransferase"/>
</dbReference>
<dbReference type="SUPFAM" id="SSF55729">
    <property type="entry name" value="Acyl-CoA N-acyltransferases (Nat)"/>
    <property type="match status" value="1"/>
</dbReference>
<proteinExistence type="predicted"/>
<accession>A0A2W5PJ62</accession>
<organism evidence="2 3">
    <name type="scientific">Sphingomonas taxi</name>
    <dbReference type="NCBI Taxonomy" id="1549858"/>
    <lineage>
        <taxon>Bacteria</taxon>
        <taxon>Pseudomonadati</taxon>
        <taxon>Pseudomonadota</taxon>
        <taxon>Alphaproteobacteria</taxon>
        <taxon>Sphingomonadales</taxon>
        <taxon>Sphingomonadaceae</taxon>
        <taxon>Sphingomonas</taxon>
    </lineage>
</organism>
<sequence length="180" mass="18815">MSADGTIAIRPARGEDVGAIDALLRAVFPRADEADLVRRLCVDGDMVLLLVAVDDDTGVLAGIVAFSRMRVVVGDKAIPAVALAPVAVAADYRAQGVAEALIHAGIERLEAERVVLCFVLGEPAFYARFGFEVEYARNFASPYAGDHLLALPIQGGLMPCGVRGEATHAPAFARLGVAGS</sequence>
<name>A0A2W5PJ62_9SPHN</name>